<dbReference type="GO" id="GO:0016887">
    <property type="term" value="F:ATP hydrolysis activity"/>
    <property type="evidence" value="ECO:0007669"/>
    <property type="project" value="InterPro"/>
</dbReference>
<evidence type="ECO:0000256" key="1">
    <source>
        <dbReference type="ARBA" id="ARBA00004141"/>
    </source>
</evidence>
<reference evidence="10" key="1">
    <citation type="journal article" date="2020" name="Nature">
        <title>Giant virus diversity and host interactions through global metagenomics.</title>
        <authorList>
            <person name="Schulz F."/>
            <person name="Roux S."/>
            <person name="Paez-Espino D."/>
            <person name="Jungbluth S."/>
            <person name="Walsh D.A."/>
            <person name="Denef V.J."/>
            <person name="McMahon K.D."/>
            <person name="Konstantinidis K.T."/>
            <person name="Eloe-Fadrosh E.A."/>
            <person name="Kyrpides N.C."/>
            <person name="Woyke T."/>
        </authorList>
    </citation>
    <scope>NUCLEOTIDE SEQUENCE</scope>
    <source>
        <strain evidence="10">GVMAG-M-3300009159-65</strain>
    </source>
</reference>
<dbReference type="SMART" id="SM00382">
    <property type="entry name" value="AAA"/>
    <property type="match status" value="1"/>
</dbReference>
<organism evidence="10">
    <name type="scientific">viral metagenome</name>
    <dbReference type="NCBI Taxonomy" id="1070528"/>
    <lineage>
        <taxon>unclassified sequences</taxon>
        <taxon>metagenomes</taxon>
        <taxon>organismal metagenomes</taxon>
    </lineage>
</organism>
<dbReference type="SUPFAM" id="SSF52540">
    <property type="entry name" value="P-loop containing nucleoside triphosphate hydrolases"/>
    <property type="match status" value="1"/>
</dbReference>
<evidence type="ECO:0000313" key="10">
    <source>
        <dbReference type="EMBL" id="QHT32139.1"/>
    </source>
</evidence>
<keyword evidence="5 7" id="KW-1133">Transmembrane helix</keyword>
<protein>
    <recommendedName>
        <fullName evidence="11">ABC transporter domain-containing protein</fullName>
    </recommendedName>
</protein>
<evidence type="ECO:0000256" key="4">
    <source>
        <dbReference type="ARBA" id="ARBA00022840"/>
    </source>
</evidence>
<dbReference type="SUPFAM" id="SSF90123">
    <property type="entry name" value="ABC transporter transmembrane region"/>
    <property type="match status" value="1"/>
</dbReference>
<evidence type="ECO:0000256" key="6">
    <source>
        <dbReference type="ARBA" id="ARBA00023136"/>
    </source>
</evidence>
<feature type="domain" description="ABC transmembrane type-1" evidence="9">
    <location>
        <begin position="37"/>
        <end position="261"/>
    </location>
</feature>
<dbReference type="InterPro" id="IPR003439">
    <property type="entry name" value="ABC_transporter-like_ATP-bd"/>
</dbReference>
<dbReference type="Gene3D" id="3.40.50.300">
    <property type="entry name" value="P-loop containing nucleotide triphosphate hydrolases"/>
    <property type="match status" value="1"/>
</dbReference>
<dbReference type="InterPro" id="IPR011527">
    <property type="entry name" value="ABC1_TM_dom"/>
</dbReference>
<evidence type="ECO:0000256" key="7">
    <source>
        <dbReference type="SAM" id="Phobius"/>
    </source>
</evidence>
<feature type="transmembrane region" description="Helical" evidence="7">
    <location>
        <begin position="248"/>
        <end position="269"/>
    </location>
</feature>
<keyword evidence="6 7" id="KW-0472">Membrane</keyword>
<dbReference type="AlphaFoldDB" id="A0A6C0EV14"/>
<feature type="transmembrane region" description="Helical" evidence="7">
    <location>
        <begin position="20"/>
        <end position="38"/>
    </location>
</feature>
<evidence type="ECO:0000256" key="3">
    <source>
        <dbReference type="ARBA" id="ARBA00022741"/>
    </source>
</evidence>
<feature type="transmembrane region" description="Helical" evidence="7">
    <location>
        <begin position="160"/>
        <end position="180"/>
    </location>
</feature>
<comment type="subcellular location">
    <subcellularLocation>
        <location evidence="1">Membrane</location>
        <topology evidence="1">Multi-pass membrane protein</topology>
    </subcellularLocation>
</comment>
<dbReference type="EMBL" id="MN738931">
    <property type="protein sequence ID" value="QHT32139.1"/>
    <property type="molecule type" value="Genomic_DNA"/>
</dbReference>
<evidence type="ECO:0000259" key="8">
    <source>
        <dbReference type="PROSITE" id="PS50893"/>
    </source>
</evidence>
<dbReference type="Pfam" id="PF00005">
    <property type="entry name" value="ABC_tran"/>
    <property type="match status" value="1"/>
</dbReference>
<dbReference type="PANTHER" id="PTHR43394">
    <property type="entry name" value="ATP-DEPENDENT PERMEASE MDL1, MITOCHONDRIAL"/>
    <property type="match status" value="1"/>
</dbReference>
<feature type="domain" description="ABC transporter" evidence="8">
    <location>
        <begin position="339"/>
        <end position="554"/>
    </location>
</feature>
<dbReference type="PROSITE" id="PS50893">
    <property type="entry name" value="ABC_TRANSPORTER_2"/>
    <property type="match status" value="1"/>
</dbReference>
<dbReference type="GO" id="GO:0015421">
    <property type="term" value="F:ABC-type oligopeptide transporter activity"/>
    <property type="evidence" value="ECO:0007669"/>
    <property type="project" value="TreeGrafter"/>
</dbReference>
<dbReference type="CDD" id="cd03228">
    <property type="entry name" value="ABCC_MRP_Like"/>
    <property type="match status" value="1"/>
</dbReference>
<dbReference type="InterPro" id="IPR039421">
    <property type="entry name" value="Type_1_exporter"/>
</dbReference>
<sequence>MGLLDIHKLLFSFIGSHKILFLFYFLATLILYPLHHIYIPDFYGKVINSFKDKQQSLFIFYIKMLCGLYIVSWIIDALILYFQYKIVPQFSEYATGNIFEFIIDNYELDFENIHVGEILSKIIKLPSILFDYLDVFRVEFLKEFFVLVTAFYHYSSVSTLAVASYTFFVVVNYVFIYLMFKMFFHYDLQTNRLHDKMYEYLVDCFNNMISVYTFNQQDNEKKRFYDYSFKDYKEMLCNSLLVYIRGDAFWGMVTVSLFVVMNYVIYQAYLTKQINAEKLVSSFIITFSIIRLYENAERSAKRLASVYSQIKDSELFFNEISEFNKSIKTNTRTFQNGDIVFSNVYHKYKDNFVLENVSFKIKKGEKVAFVGQIGSGKSTLVKLLMGFQPLTLGSITINGISINDISNEEIRNKIFYIPQKPKLFNRTLYENIVYGLEPPPSKESIIKLMDDLKLDIKDVFENKMDENVGVEGNSLSGGQRQIVWLLRSIYRPSAILVLDEPTSALDPDNKVLMINTIKKLSIGKTVIIVSHDEIDSAFRKIEMKNGRVITSSFF</sequence>
<keyword evidence="3" id="KW-0547">Nucleotide-binding</keyword>
<accession>A0A6C0EV14</accession>
<evidence type="ECO:0000259" key="9">
    <source>
        <dbReference type="PROSITE" id="PS50929"/>
    </source>
</evidence>
<dbReference type="InterPro" id="IPR003593">
    <property type="entry name" value="AAA+_ATPase"/>
</dbReference>
<evidence type="ECO:0008006" key="11">
    <source>
        <dbReference type="Google" id="ProtNLM"/>
    </source>
</evidence>
<proteinExistence type="predicted"/>
<dbReference type="PROSITE" id="PS50929">
    <property type="entry name" value="ABC_TM1F"/>
    <property type="match status" value="1"/>
</dbReference>
<name>A0A6C0EV14_9ZZZZ</name>
<feature type="transmembrane region" description="Helical" evidence="7">
    <location>
        <begin position="58"/>
        <end position="82"/>
    </location>
</feature>
<evidence type="ECO:0000256" key="5">
    <source>
        <dbReference type="ARBA" id="ARBA00022989"/>
    </source>
</evidence>
<dbReference type="GO" id="GO:0016020">
    <property type="term" value="C:membrane"/>
    <property type="evidence" value="ECO:0007669"/>
    <property type="project" value="UniProtKB-SubCell"/>
</dbReference>
<dbReference type="InterPro" id="IPR036640">
    <property type="entry name" value="ABC1_TM_sf"/>
</dbReference>
<dbReference type="PANTHER" id="PTHR43394:SF1">
    <property type="entry name" value="ATP-BINDING CASSETTE SUB-FAMILY B MEMBER 10, MITOCHONDRIAL"/>
    <property type="match status" value="1"/>
</dbReference>
<keyword evidence="2 7" id="KW-0812">Transmembrane</keyword>
<dbReference type="InterPro" id="IPR027417">
    <property type="entry name" value="P-loop_NTPase"/>
</dbReference>
<keyword evidence="4" id="KW-0067">ATP-binding</keyword>
<dbReference type="GO" id="GO:0005524">
    <property type="term" value="F:ATP binding"/>
    <property type="evidence" value="ECO:0007669"/>
    <property type="project" value="UniProtKB-KW"/>
</dbReference>
<evidence type="ECO:0000256" key="2">
    <source>
        <dbReference type="ARBA" id="ARBA00022692"/>
    </source>
</evidence>
<dbReference type="Gene3D" id="1.20.1560.10">
    <property type="entry name" value="ABC transporter type 1, transmembrane domain"/>
    <property type="match status" value="1"/>
</dbReference>